<feature type="chain" id="PRO_5030802598" evidence="1">
    <location>
        <begin position="24"/>
        <end position="104"/>
    </location>
</feature>
<proteinExistence type="predicted"/>
<dbReference type="InterPro" id="IPR012661">
    <property type="entry name" value="CHP02448"/>
</dbReference>
<dbReference type="RefSeq" id="WP_068583930.1">
    <property type="nucleotide sequence ID" value="NZ_WHUV01000002.1"/>
</dbReference>
<evidence type="ECO:0000256" key="1">
    <source>
        <dbReference type="SAM" id="SignalP"/>
    </source>
</evidence>
<comment type="caution">
    <text evidence="2">The sequence shown here is derived from an EMBL/GenBank/DDBJ whole genome shotgun (WGS) entry which is preliminary data.</text>
</comment>
<accession>A0A7X1PKY4</accession>
<protein>
    <submittedName>
        <fullName evidence="2">DUF2388 domain-containing protein</fullName>
    </submittedName>
</protein>
<feature type="signal peptide" evidence="1">
    <location>
        <begin position="1"/>
        <end position="23"/>
    </location>
</feature>
<evidence type="ECO:0000313" key="3">
    <source>
        <dbReference type="Proteomes" id="UP000486534"/>
    </source>
</evidence>
<sequence length="104" mass="11068">MKRPNFPHLLCVVCGLMSMHAHATSFVMTTDISVSLTMSASKGTSGSFKDDKIVLAAKDDAAAFVASDGDIRGVRIEAAFARIRQVTGDSQLSDLQLARAILVL</sequence>
<dbReference type="NCBIfam" id="TIGR02448">
    <property type="entry name" value="conserverd hypothetical protein"/>
    <property type="match status" value="1"/>
</dbReference>
<name>A0A7X1PKY4_9PSED</name>
<keyword evidence="1" id="KW-0732">Signal</keyword>
<reference evidence="2 3" key="1">
    <citation type="submission" date="2019-10" db="EMBL/GenBank/DDBJ databases">
        <title>Pseudomonas dajingensis sp. nov., isolated from the profound head ulcers of farmed Murray cod (Maccullochella peelii peelii).</title>
        <authorList>
            <person name="Liu Y."/>
        </authorList>
    </citation>
    <scope>NUCLEOTIDE SEQUENCE [LARGE SCALE GENOMIC DNA]</scope>
    <source>
        <strain evidence="2 3">MC042</strain>
    </source>
</reference>
<gene>
    <name evidence="2" type="ORF">GDH07_11385</name>
</gene>
<dbReference type="AlphaFoldDB" id="A0A7X1PKY4"/>
<organism evidence="2 3">
    <name type="scientific">Pseudomonas piscis</name>
    <dbReference type="NCBI Taxonomy" id="2614538"/>
    <lineage>
        <taxon>Bacteria</taxon>
        <taxon>Pseudomonadati</taxon>
        <taxon>Pseudomonadota</taxon>
        <taxon>Gammaproteobacteria</taxon>
        <taxon>Pseudomonadales</taxon>
        <taxon>Pseudomonadaceae</taxon>
        <taxon>Pseudomonas</taxon>
    </lineage>
</organism>
<dbReference type="Pfam" id="PF09498">
    <property type="entry name" value="DUF2388"/>
    <property type="match status" value="1"/>
</dbReference>
<evidence type="ECO:0000313" key="2">
    <source>
        <dbReference type="EMBL" id="MQA53915.1"/>
    </source>
</evidence>
<dbReference type="EMBL" id="WHUV01000002">
    <property type="protein sequence ID" value="MQA53915.1"/>
    <property type="molecule type" value="Genomic_DNA"/>
</dbReference>
<dbReference type="Proteomes" id="UP000486534">
    <property type="component" value="Unassembled WGS sequence"/>
</dbReference>